<dbReference type="RefSeq" id="WP_094660847.1">
    <property type="nucleotide sequence ID" value="NZ_JBKZBO010000003.1"/>
</dbReference>
<dbReference type="Pfam" id="PF06941">
    <property type="entry name" value="NT5C"/>
    <property type="match status" value="1"/>
</dbReference>
<protein>
    <submittedName>
        <fullName evidence="3">5'-nucleotidase</fullName>
    </submittedName>
</protein>
<comment type="caution">
    <text evidence="3">The sequence shown here is derived from an EMBL/GenBank/DDBJ whole genome shotgun (WGS) entry which is preliminary data.</text>
</comment>
<dbReference type="Proteomes" id="UP000216725">
    <property type="component" value="Unassembled WGS sequence"/>
</dbReference>
<accession>A0A261EY93</accession>
<organism evidence="3 4">
    <name type="scientific">Pseudoscardovia radai</name>
    <dbReference type="NCBI Taxonomy" id="987066"/>
    <lineage>
        <taxon>Bacteria</taxon>
        <taxon>Bacillati</taxon>
        <taxon>Actinomycetota</taxon>
        <taxon>Actinomycetes</taxon>
        <taxon>Bifidobacteriales</taxon>
        <taxon>Bifidobacteriaceae</taxon>
        <taxon>Pseudoscardovia</taxon>
    </lineage>
</organism>
<feature type="active site" description="Proton donor" evidence="2">
    <location>
        <position position="26"/>
    </location>
</feature>
<dbReference type="PANTHER" id="PTHR35134">
    <property type="entry name" value="NUCLEOTIDASE YQFW-RELATED"/>
    <property type="match status" value="1"/>
</dbReference>
<dbReference type="InterPro" id="IPR010708">
    <property type="entry name" value="5'(3')-deoxyribonucleotidase"/>
</dbReference>
<dbReference type="InterPro" id="IPR052419">
    <property type="entry name" value="5_3-deoxyribonucleotidase-like"/>
</dbReference>
<dbReference type="PANTHER" id="PTHR35134:SF2">
    <property type="entry name" value="NUCLEOTIDASE YQFW-RELATED"/>
    <property type="match status" value="1"/>
</dbReference>
<name>A0A261EY93_9BIFI</name>
<dbReference type="SUPFAM" id="SSF56784">
    <property type="entry name" value="HAD-like"/>
    <property type="match status" value="1"/>
</dbReference>
<sequence length="218" mass="24057">MGRIPAQYENQRVGIMGYRVLDLDLDGVCADYRGAIADYLARTRGLDPRTFGTNDSYNFYTAPGWPIRNNAEYLAVHRAAEAEHLYATMRPIPGAPEALRRLAAEHVYIRIVTHRLFVSGQHRAVVSDTAAWLDANGIPYMSLCFTGLKDSIGATVHIDDSPGNVAVLRAAGQHVVVFDQPYNRAVPGPRMLDWSDAAVDSLLEWFERWPSDAAVAGA</sequence>
<evidence type="ECO:0000256" key="2">
    <source>
        <dbReference type="PIRSR" id="PIRSR610708-1"/>
    </source>
</evidence>
<evidence type="ECO:0000313" key="4">
    <source>
        <dbReference type="Proteomes" id="UP000216725"/>
    </source>
</evidence>
<evidence type="ECO:0000313" key="3">
    <source>
        <dbReference type="EMBL" id="OZG51636.1"/>
    </source>
</evidence>
<evidence type="ECO:0000256" key="1">
    <source>
        <dbReference type="ARBA" id="ARBA00009589"/>
    </source>
</evidence>
<dbReference type="OrthoDB" id="5242740at2"/>
<comment type="similarity">
    <text evidence="1">Belongs to the 5'(3')-deoxyribonucleotidase family.</text>
</comment>
<gene>
    <name evidence="3" type="ORF">PSRA_1033</name>
</gene>
<dbReference type="Gene3D" id="3.40.50.1000">
    <property type="entry name" value="HAD superfamily/HAD-like"/>
    <property type="match status" value="1"/>
</dbReference>
<feature type="active site" description="Nucleophile" evidence="2">
    <location>
        <position position="24"/>
    </location>
</feature>
<dbReference type="EMBL" id="MWWR01000007">
    <property type="protein sequence ID" value="OZG51636.1"/>
    <property type="molecule type" value="Genomic_DNA"/>
</dbReference>
<proteinExistence type="inferred from homology"/>
<keyword evidence="4" id="KW-1185">Reference proteome</keyword>
<dbReference type="GO" id="GO:0008253">
    <property type="term" value="F:5'-nucleotidase activity"/>
    <property type="evidence" value="ECO:0007669"/>
    <property type="project" value="InterPro"/>
</dbReference>
<reference evidence="3 4" key="1">
    <citation type="journal article" date="2017" name="BMC Genomics">
        <title>Comparative genomic and phylogenomic analyses of the Bifidobacteriaceae family.</title>
        <authorList>
            <person name="Lugli G.A."/>
            <person name="Milani C."/>
            <person name="Turroni F."/>
            <person name="Duranti S."/>
            <person name="Mancabelli L."/>
            <person name="Mangifesta M."/>
            <person name="Ferrario C."/>
            <person name="Modesto M."/>
            <person name="Mattarelli P."/>
            <person name="Jiri K."/>
            <person name="van Sinderen D."/>
            <person name="Ventura M."/>
        </authorList>
    </citation>
    <scope>NUCLEOTIDE SEQUENCE [LARGE SCALE GENOMIC DNA]</scope>
    <source>
        <strain evidence="3 4">DSM 24742</strain>
    </source>
</reference>
<dbReference type="AlphaFoldDB" id="A0A261EY93"/>
<dbReference type="GO" id="GO:0009264">
    <property type="term" value="P:deoxyribonucleotide catabolic process"/>
    <property type="evidence" value="ECO:0007669"/>
    <property type="project" value="InterPro"/>
</dbReference>
<dbReference type="InterPro" id="IPR023214">
    <property type="entry name" value="HAD_sf"/>
</dbReference>
<dbReference type="InterPro" id="IPR036412">
    <property type="entry name" value="HAD-like_sf"/>
</dbReference>